<feature type="transmembrane region" description="Helical" evidence="2">
    <location>
        <begin position="55"/>
        <end position="72"/>
    </location>
</feature>
<feature type="compositionally biased region" description="Basic residues" evidence="1">
    <location>
        <begin position="310"/>
        <end position="329"/>
    </location>
</feature>
<sequence>MASVGLHSRRNLSLYITALLFVLAWATSGINGWFYVGNYGVPWRDIQPVIASHPVTSMFLTASIATGLLAAWQHFRLDYAGHTEVKPTRRNRILASTPLLVVATIMVLVEVGSMAKAAAARYPVYTTAKANIDALRSGLSDTSCAMADDVLAEPDPNAGLLQPVPGQAYGPDGPLGGVKPVGFKPNGVADDLTSDPVVSKPGLVNSDASPTSPTRRSAIRRHRRRLRPSGSERLAGRAAVRTRPGAHPGDGQLRREHRCRARHLGVVPAAAAHSRPSAGRGRRRRRDLVARRGRDTQLRPAAAAAVGHQPSRRHHHGARRIRADRHRAAKALAQPAIPAGLGAAGG</sequence>
<dbReference type="GO" id="GO:0071766">
    <property type="term" value="P:Actinobacterium-type cell wall biogenesis"/>
    <property type="evidence" value="ECO:0007669"/>
    <property type="project" value="InterPro"/>
</dbReference>
<evidence type="ECO:0000256" key="1">
    <source>
        <dbReference type="SAM" id="MobiDB-lite"/>
    </source>
</evidence>
<proteinExistence type="predicted"/>
<comment type="caution">
    <text evidence="5">The sequence shown here is derived from an EMBL/GenBank/DDBJ whole genome shotgun (WGS) entry which is preliminary data.</text>
</comment>
<keyword evidence="2" id="KW-1133">Transmembrane helix</keyword>
<evidence type="ECO:0000259" key="3">
    <source>
        <dbReference type="Pfam" id="PF04602"/>
    </source>
</evidence>
<dbReference type="AlphaFoldDB" id="X8DJX8"/>
<organism evidence="5">
    <name type="scientific">Mycobacterium xenopi 4042</name>
    <dbReference type="NCBI Taxonomy" id="1299334"/>
    <lineage>
        <taxon>Bacteria</taxon>
        <taxon>Bacillati</taxon>
        <taxon>Actinomycetota</taxon>
        <taxon>Actinomycetes</taxon>
        <taxon>Mycobacteriales</taxon>
        <taxon>Mycobacteriaceae</taxon>
        <taxon>Mycobacterium</taxon>
    </lineage>
</organism>
<evidence type="ECO:0000313" key="5">
    <source>
        <dbReference type="EMBL" id="EUA68311.1"/>
    </source>
</evidence>
<accession>X8DJX8</accession>
<gene>
    <name evidence="5" type="ORF">I553_10547</name>
</gene>
<dbReference type="PATRIC" id="fig|1299334.3.peg.1895"/>
<keyword evidence="2" id="KW-0812">Transmembrane</keyword>
<feature type="transmembrane region" description="Helical" evidence="2">
    <location>
        <begin position="93"/>
        <end position="115"/>
    </location>
</feature>
<feature type="domain" description="Arabinosyltransferase C-terminal" evidence="4">
    <location>
        <begin position="112"/>
        <end position="215"/>
    </location>
</feature>
<dbReference type="Gene3D" id="2.60.120.940">
    <property type="entry name" value="EmbC, C-terminal domain, subdomain 2"/>
    <property type="match status" value="1"/>
</dbReference>
<dbReference type="InterPro" id="IPR032731">
    <property type="entry name" value="Arabino_trans_C"/>
</dbReference>
<protein>
    <submittedName>
        <fullName evidence="5">Mycobacterial cell wall arabinan synthesis family protein</fullName>
    </submittedName>
</protein>
<dbReference type="InterPro" id="IPR042486">
    <property type="entry name" value="Arabino_trans_C_2"/>
</dbReference>
<feature type="domain" description="Arabinofuranosyltransferase central" evidence="3">
    <location>
        <begin position="6"/>
        <end position="76"/>
    </location>
</feature>
<dbReference type="Pfam" id="PF04602">
    <property type="entry name" value="Arabinose_trans"/>
    <property type="match status" value="1"/>
</dbReference>
<feature type="compositionally biased region" description="Low complexity" evidence="1">
    <location>
        <begin position="330"/>
        <end position="346"/>
    </location>
</feature>
<feature type="transmembrane region" description="Helical" evidence="2">
    <location>
        <begin position="12"/>
        <end position="35"/>
    </location>
</feature>
<keyword evidence="2" id="KW-0472">Membrane</keyword>
<name>X8DJX8_MYCXE</name>
<feature type="compositionally biased region" description="Low complexity" evidence="1">
    <location>
        <begin position="267"/>
        <end position="279"/>
    </location>
</feature>
<dbReference type="GO" id="GO:0052636">
    <property type="term" value="F:arabinosyltransferase activity"/>
    <property type="evidence" value="ECO:0007669"/>
    <property type="project" value="InterPro"/>
</dbReference>
<feature type="compositionally biased region" description="Basic residues" evidence="1">
    <location>
        <begin position="217"/>
        <end position="227"/>
    </location>
</feature>
<evidence type="ECO:0000259" key="4">
    <source>
        <dbReference type="Pfam" id="PF14896"/>
    </source>
</evidence>
<feature type="compositionally biased region" description="Basic and acidic residues" evidence="1">
    <location>
        <begin position="287"/>
        <end position="297"/>
    </location>
</feature>
<reference evidence="5" key="1">
    <citation type="submission" date="2014-01" db="EMBL/GenBank/DDBJ databases">
        <authorList>
            <person name="Brown-Elliot B."/>
            <person name="Wallace R."/>
            <person name="Lenaerts A."/>
            <person name="Ordway D."/>
            <person name="DeGroote M.A."/>
            <person name="Parker T."/>
            <person name="Sizemore C."/>
            <person name="Tallon L.J."/>
            <person name="Sadzewicz L.K."/>
            <person name="Sengamalay N."/>
            <person name="Fraser C.M."/>
            <person name="Hine E."/>
            <person name="Shefchek K.A."/>
            <person name="Das S.P."/>
            <person name="Tettelin H."/>
        </authorList>
    </citation>
    <scope>NUCLEOTIDE SEQUENCE [LARGE SCALE GENOMIC DNA]</scope>
    <source>
        <strain evidence="5">4042</strain>
    </source>
</reference>
<evidence type="ECO:0000256" key="2">
    <source>
        <dbReference type="SAM" id="Phobius"/>
    </source>
</evidence>
<dbReference type="Pfam" id="PF14896">
    <property type="entry name" value="Arabino_trans_C"/>
    <property type="match status" value="1"/>
</dbReference>
<dbReference type="InterPro" id="IPR007680">
    <property type="entry name" value="Arabino_trans_central"/>
</dbReference>
<dbReference type="EMBL" id="JAOB01000016">
    <property type="protein sequence ID" value="EUA68311.1"/>
    <property type="molecule type" value="Genomic_DNA"/>
</dbReference>
<feature type="region of interest" description="Disordered" evidence="1">
    <location>
        <begin position="186"/>
        <end position="346"/>
    </location>
</feature>